<accession>A0A0B2PZ84</accession>
<evidence type="ECO:0000313" key="1">
    <source>
        <dbReference type="EMBL" id="KHN13058.1"/>
    </source>
</evidence>
<proteinExistence type="predicted"/>
<dbReference type="EMBL" id="KN662851">
    <property type="protein sequence ID" value="KHN13058.1"/>
    <property type="molecule type" value="Genomic_DNA"/>
</dbReference>
<gene>
    <name evidence="1" type="ORF">glysoja_040597</name>
</gene>
<dbReference type="Proteomes" id="UP000053555">
    <property type="component" value="Unassembled WGS sequence"/>
</dbReference>
<reference evidence="1" key="1">
    <citation type="submission" date="2014-07" db="EMBL/GenBank/DDBJ databases">
        <title>Identification of a novel salt tolerance gene in wild soybean by whole-genome sequencing.</title>
        <authorList>
            <person name="Lam H.-M."/>
            <person name="Qi X."/>
            <person name="Li M.-W."/>
            <person name="Liu X."/>
            <person name="Xie M."/>
            <person name="Ni M."/>
            <person name="Xu X."/>
        </authorList>
    </citation>
    <scope>NUCLEOTIDE SEQUENCE [LARGE SCALE GENOMIC DNA]</scope>
    <source>
        <tissue evidence="1">Root</tissue>
    </source>
</reference>
<protein>
    <submittedName>
        <fullName evidence="1">Uncharacterized protein</fullName>
    </submittedName>
</protein>
<dbReference type="AlphaFoldDB" id="A0A0B2PZ84"/>
<name>A0A0B2PZ84_GLYSO</name>
<sequence>MNSLSEADWLNWLSEPHPLSEAASSLNGCKTLEEDKSESSAQSARLARTLSLLALSAPRLA</sequence>
<organism evidence="1">
    <name type="scientific">Glycine soja</name>
    <name type="common">Wild soybean</name>
    <dbReference type="NCBI Taxonomy" id="3848"/>
    <lineage>
        <taxon>Eukaryota</taxon>
        <taxon>Viridiplantae</taxon>
        <taxon>Streptophyta</taxon>
        <taxon>Embryophyta</taxon>
        <taxon>Tracheophyta</taxon>
        <taxon>Spermatophyta</taxon>
        <taxon>Magnoliopsida</taxon>
        <taxon>eudicotyledons</taxon>
        <taxon>Gunneridae</taxon>
        <taxon>Pentapetalae</taxon>
        <taxon>rosids</taxon>
        <taxon>fabids</taxon>
        <taxon>Fabales</taxon>
        <taxon>Fabaceae</taxon>
        <taxon>Papilionoideae</taxon>
        <taxon>50 kb inversion clade</taxon>
        <taxon>NPAAA clade</taxon>
        <taxon>indigoferoid/millettioid clade</taxon>
        <taxon>Phaseoleae</taxon>
        <taxon>Glycine</taxon>
        <taxon>Glycine subgen. Soja</taxon>
    </lineage>
</organism>